<organism evidence="2 3">
    <name type="scientific">Phytophthora rubi</name>
    <dbReference type="NCBI Taxonomy" id="129364"/>
    <lineage>
        <taxon>Eukaryota</taxon>
        <taxon>Sar</taxon>
        <taxon>Stramenopiles</taxon>
        <taxon>Oomycota</taxon>
        <taxon>Peronosporomycetes</taxon>
        <taxon>Peronosporales</taxon>
        <taxon>Peronosporaceae</taxon>
        <taxon>Phytophthora</taxon>
    </lineage>
</organism>
<dbReference type="EMBL" id="QXFU01000850">
    <property type="protein sequence ID" value="KAE9018502.1"/>
    <property type="molecule type" value="Genomic_DNA"/>
</dbReference>
<evidence type="ECO:0000313" key="2">
    <source>
        <dbReference type="EMBL" id="KAE9018502.1"/>
    </source>
</evidence>
<feature type="compositionally biased region" description="Basic residues" evidence="1">
    <location>
        <begin position="1"/>
        <end position="14"/>
    </location>
</feature>
<dbReference type="AlphaFoldDB" id="A0A6A3LGJ5"/>
<reference evidence="2 3" key="1">
    <citation type="submission" date="2018-09" db="EMBL/GenBank/DDBJ databases">
        <title>Genomic investigation of the strawberry pathogen Phytophthora fragariae indicates pathogenicity is determined by transcriptional variation in three key races.</title>
        <authorList>
            <person name="Adams T.M."/>
            <person name="Armitage A.D."/>
            <person name="Sobczyk M.K."/>
            <person name="Bates H.J."/>
            <person name="Dunwell J.M."/>
            <person name="Nellist C.F."/>
            <person name="Harrison R.J."/>
        </authorList>
    </citation>
    <scope>NUCLEOTIDE SEQUENCE [LARGE SCALE GENOMIC DNA]</scope>
    <source>
        <strain evidence="2 3">SCRP324</strain>
    </source>
</reference>
<proteinExistence type="predicted"/>
<gene>
    <name evidence="2" type="ORF">PR002_g13077</name>
</gene>
<evidence type="ECO:0000256" key="1">
    <source>
        <dbReference type="SAM" id="MobiDB-lite"/>
    </source>
</evidence>
<accession>A0A6A3LGJ5</accession>
<evidence type="ECO:0000313" key="3">
    <source>
        <dbReference type="Proteomes" id="UP000435112"/>
    </source>
</evidence>
<name>A0A6A3LGJ5_9STRA</name>
<protein>
    <submittedName>
        <fullName evidence="2">Uncharacterized protein</fullName>
    </submittedName>
</protein>
<comment type="caution">
    <text evidence="2">The sequence shown here is derived from an EMBL/GenBank/DDBJ whole genome shotgun (WGS) entry which is preliminary data.</text>
</comment>
<feature type="region of interest" description="Disordered" evidence="1">
    <location>
        <begin position="1"/>
        <end position="27"/>
    </location>
</feature>
<dbReference type="Proteomes" id="UP000435112">
    <property type="component" value="Unassembled WGS sequence"/>
</dbReference>
<sequence>MKKTATLRSKRGKKTSSQDPNRPVLQVTTELRVPIGNNPTMPVLLQNDNFRRTVAAQASRLDWPNPTLEPVVVSKTTRFNDWKNEAQRQGVEPRVLVPGAQDDEPPLDVDELLPDVKPPVVPALDLSTPEWVTKVFTDLQTALQKQDSKIEFLCKENKTQNAKIKAQDAKIELLCRVSEDKDAKIKAQDEKIEAQDDNIQCRGRVIQNMMAGRKEEMEKAKYHRLTMVRRQMLEKYRKTLLNRVKRGAGDTVAMLIQRVWDDPNASELDRWVLSEYSRVSDLIHGNFDEDDAKEVARTEGGKYHELLPIVCPRG</sequence>
<dbReference type="OrthoDB" id="10284787at2759"/>